<dbReference type="Pfam" id="PF02686">
    <property type="entry name" value="GatC"/>
    <property type="match status" value="1"/>
</dbReference>
<dbReference type="GO" id="GO:0006412">
    <property type="term" value="P:translation"/>
    <property type="evidence" value="ECO:0007669"/>
    <property type="project" value="UniProtKB-UniRule"/>
</dbReference>
<dbReference type="GO" id="GO:0005524">
    <property type="term" value="F:ATP binding"/>
    <property type="evidence" value="ECO:0007669"/>
    <property type="project" value="UniProtKB-KW"/>
</dbReference>
<evidence type="ECO:0000313" key="3">
    <source>
        <dbReference type="Proteomes" id="UP000029707"/>
    </source>
</evidence>
<dbReference type="EMBL" id="JRMQ02000002">
    <property type="protein sequence ID" value="TLE02711.1"/>
    <property type="molecule type" value="Genomic_DNA"/>
</dbReference>
<comment type="function">
    <text evidence="1">Allows the formation of correctly charged Asn-tRNA(Asn) or Gln-tRNA(Gln) through the transamidation of misacylated Asp-tRNA(Asn) or Glu-tRNA(Gln) in organisms which lack either or both of asparaginyl-tRNA or glutaminyl-tRNA synthetases. The reaction takes place in the presence of glutamine and ATP through an activated phospho-Asp-tRNA(Asn) or phospho-Glu-tRNA(Gln).</text>
</comment>
<dbReference type="Proteomes" id="UP000029707">
    <property type="component" value="Unassembled WGS sequence"/>
</dbReference>
<evidence type="ECO:0000256" key="1">
    <source>
        <dbReference type="HAMAP-Rule" id="MF_00122"/>
    </source>
</evidence>
<dbReference type="EC" id="6.3.5.-" evidence="1"/>
<name>A0A4U8TQ09_9HELI</name>
<dbReference type="PANTHER" id="PTHR15004:SF0">
    <property type="entry name" value="GLUTAMYL-TRNA(GLN) AMIDOTRANSFERASE SUBUNIT C, MITOCHONDRIAL"/>
    <property type="match status" value="1"/>
</dbReference>
<keyword evidence="1" id="KW-0648">Protein biosynthesis</keyword>
<dbReference type="GO" id="GO:0050566">
    <property type="term" value="F:asparaginyl-tRNA synthase (glutamine-hydrolyzing) activity"/>
    <property type="evidence" value="ECO:0007669"/>
    <property type="project" value="RHEA"/>
</dbReference>
<dbReference type="InterPro" id="IPR003837">
    <property type="entry name" value="GatC"/>
</dbReference>
<accession>A0A4U8TQ09</accession>
<comment type="subunit">
    <text evidence="1">Heterotrimer of A, B and C subunits.</text>
</comment>
<dbReference type="STRING" id="425400.LS65_08060"/>
<dbReference type="GO" id="GO:0006450">
    <property type="term" value="P:regulation of translational fidelity"/>
    <property type="evidence" value="ECO:0007669"/>
    <property type="project" value="InterPro"/>
</dbReference>
<keyword evidence="3" id="KW-1185">Reference proteome</keyword>
<dbReference type="PANTHER" id="PTHR15004">
    <property type="entry name" value="GLUTAMYL-TRNA(GLN) AMIDOTRANSFERASE SUBUNIT C, MITOCHONDRIAL"/>
    <property type="match status" value="1"/>
</dbReference>
<dbReference type="GO" id="GO:0016740">
    <property type="term" value="F:transferase activity"/>
    <property type="evidence" value="ECO:0007669"/>
    <property type="project" value="UniProtKB-KW"/>
</dbReference>
<dbReference type="AlphaFoldDB" id="A0A4U8TQ09"/>
<comment type="catalytic activity">
    <reaction evidence="1">
        <text>L-glutamyl-tRNA(Gln) + L-glutamine + ATP + H2O = L-glutaminyl-tRNA(Gln) + L-glutamate + ADP + phosphate + H(+)</text>
        <dbReference type="Rhea" id="RHEA:17521"/>
        <dbReference type="Rhea" id="RHEA-COMP:9681"/>
        <dbReference type="Rhea" id="RHEA-COMP:9684"/>
        <dbReference type="ChEBI" id="CHEBI:15377"/>
        <dbReference type="ChEBI" id="CHEBI:15378"/>
        <dbReference type="ChEBI" id="CHEBI:29985"/>
        <dbReference type="ChEBI" id="CHEBI:30616"/>
        <dbReference type="ChEBI" id="CHEBI:43474"/>
        <dbReference type="ChEBI" id="CHEBI:58359"/>
        <dbReference type="ChEBI" id="CHEBI:78520"/>
        <dbReference type="ChEBI" id="CHEBI:78521"/>
        <dbReference type="ChEBI" id="CHEBI:456216"/>
    </reaction>
</comment>
<keyword evidence="1" id="KW-0547">Nucleotide-binding</keyword>
<keyword evidence="1" id="KW-0436">Ligase</keyword>
<dbReference type="InterPro" id="IPR036113">
    <property type="entry name" value="Asp/Glu-ADT_sf_sub_c"/>
</dbReference>
<comment type="caution">
    <text evidence="2">The sequence shown here is derived from an EMBL/GenBank/DDBJ whole genome shotgun (WGS) entry which is preliminary data.</text>
</comment>
<dbReference type="OrthoDB" id="9813938at2"/>
<dbReference type="NCBIfam" id="TIGR00135">
    <property type="entry name" value="gatC"/>
    <property type="match status" value="1"/>
</dbReference>
<dbReference type="HAMAP" id="MF_00122">
    <property type="entry name" value="GatC"/>
    <property type="match status" value="1"/>
</dbReference>
<sequence length="92" mass="10530">MHIDNALLSKLERLSMIHIDENKRESTKEQLSEILGFVENIATIEVPQDCFDEELKTLLREDVPKDANIAKDVLSHAPSVQDNFFIVPKIIE</sequence>
<gene>
    <name evidence="1 2" type="primary">gatC</name>
    <name evidence="2" type="ORF">LS65_001940</name>
</gene>
<dbReference type="Gene3D" id="1.10.20.60">
    <property type="entry name" value="Glu-tRNAGln amidotransferase C subunit, N-terminal domain"/>
    <property type="match status" value="1"/>
</dbReference>
<evidence type="ECO:0000313" key="2">
    <source>
        <dbReference type="EMBL" id="TLE02711.1"/>
    </source>
</evidence>
<organism evidence="2 3">
    <name type="scientific">Helicobacter japonicus</name>
    <dbReference type="NCBI Taxonomy" id="425400"/>
    <lineage>
        <taxon>Bacteria</taxon>
        <taxon>Pseudomonadati</taxon>
        <taxon>Campylobacterota</taxon>
        <taxon>Epsilonproteobacteria</taxon>
        <taxon>Campylobacterales</taxon>
        <taxon>Helicobacteraceae</taxon>
        <taxon>Helicobacter</taxon>
    </lineage>
</organism>
<proteinExistence type="inferred from homology"/>
<keyword evidence="1" id="KW-0067">ATP-binding</keyword>
<dbReference type="GeneID" id="82320510"/>
<protein>
    <recommendedName>
        <fullName evidence="1">Aspartyl/glutamyl-tRNA(Asn/Gln) amidotransferase subunit C</fullName>
        <shortName evidence="1">Asp/Glu-ADT subunit C</shortName>
        <ecNumber evidence="1">6.3.5.-</ecNumber>
    </recommendedName>
</protein>
<dbReference type="RefSeq" id="WP_034362923.1">
    <property type="nucleotide sequence ID" value="NZ_CAJUDB010000001.1"/>
</dbReference>
<dbReference type="GO" id="GO:0050567">
    <property type="term" value="F:glutaminyl-tRNA synthase (glutamine-hydrolyzing) activity"/>
    <property type="evidence" value="ECO:0007669"/>
    <property type="project" value="UniProtKB-UniRule"/>
</dbReference>
<dbReference type="GO" id="GO:0070681">
    <property type="term" value="P:glutaminyl-tRNAGln biosynthesis via transamidation"/>
    <property type="evidence" value="ECO:0007669"/>
    <property type="project" value="TreeGrafter"/>
</dbReference>
<comment type="similarity">
    <text evidence="1">Belongs to the GatC family.</text>
</comment>
<reference evidence="2 3" key="1">
    <citation type="journal article" date="2014" name="Genome Announc.">
        <title>Draft genome sequences of eight enterohepatic helicobacter species isolated from both laboratory and wild rodents.</title>
        <authorList>
            <person name="Sheh A."/>
            <person name="Shen Z."/>
            <person name="Fox J.G."/>
        </authorList>
    </citation>
    <scope>NUCLEOTIDE SEQUENCE [LARGE SCALE GENOMIC DNA]</scope>
    <source>
        <strain evidence="2 3">MIT 01-6451</strain>
    </source>
</reference>
<comment type="catalytic activity">
    <reaction evidence="1">
        <text>L-aspartyl-tRNA(Asn) + L-glutamine + ATP + H2O = L-asparaginyl-tRNA(Asn) + L-glutamate + ADP + phosphate + 2 H(+)</text>
        <dbReference type="Rhea" id="RHEA:14513"/>
        <dbReference type="Rhea" id="RHEA-COMP:9674"/>
        <dbReference type="Rhea" id="RHEA-COMP:9677"/>
        <dbReference type="ChEBI" id="CHEBI:15377"/>
        <dbReference type="ChEBI" id="CHEBI:15378"/>
        <dbReference type="ChEBI" id="CHEBI:29985"/>
        <dbReference type="ChEBI" id="CHEBI:30616"/>
        <dbReference type="ChEBI" id="CHEBI:43474"/>
        <dbReference type="ChEBI" id="CHEBI:58359"/>
        <dbReference type="ChEBI" id="CHEBI:78515"/>
        <dbReference type="ChEBI" id="CHEBI:78516"/>
        <dbReference type="ChEBI" id="CHEBI:456216"/>
    </reaction>
</comment>
<dbReference type="SUPFAM" id="SSF141000">
    <property type="entry name" value="Glu-tRNAGln amidotransferase C subunit"/>
    <property type="match status" value="1"/>
</dbReference>